<keyword evidence="1" id="KW-1133">Transmembrane helix</keyword>
<feature type="transmembrane region" description="Helical" evidence="1">
    <location>
        <begin position="43"/>
        <end position="62"/>
    </location>
</feature>
<keyword evidence="1" id="KW-0472">Membrane</keyword>
<dbReference type="AlphaFoldDB" id="A0A5A7PPK5"/>
<accession>A0A5A7PPK5</accession>
<reference evidence="2" key="1">
    <citation type="journal article" date="2019" name="Curr. Biol.">
        <title>Genome Sequence of Striga asiatica Provides Insight into the Evolution of Plant Parasitism.</title>
        <authorList>
            <person name="Yoshida S."/>
            <person name="Kim S."/>
            <person name="Wafula E.K."/>
            <person name="Tanskanen J."/>
            <person name="Kim Y."/>
            <person name="Honaas L."/>
            <person name="Yang Z."/>
            <person name="Spallek T."/>
            <person name="Conn C.E."/>
            <person name="Ichihashi Y."/>
            <person name="Cheong K."/>
            <person name="Cui S."/>
            <person name="Der J.P."/>
            <person name="Gundlach H."/>
            <person name="Jiao Y."/>
            <person name="Hori C."/>
            <person name="Ishida J.K."/>
            <person name="Kasahara H."/>
            <person name="Kiba T."/>
            <person name="Kim M."/>
            <person name="Koo N."/>
            <person name="Laohavisit A."/>
            <person name="Lee Y."/>
            <person name="Lumba S."/>
            <person name="Mccourt P."/>
            <person name="Mortimer J.C."/>
            <person name="Mutuku J.M."/>
            <person name="Nomura T."/>
            <person name="Sasaki-sekimoto Y."/>
            <person name="Seto Y."/>
            <person name="Wang Y."/>
            <person name="Wakatake T."/>
            <person name="Sakakibara H."/>
            <person name="Demura T."/>
            <person name="Yamaguchi S."/>
            <person name="Yoneyama K."/>
            <person name="Manabe R."/>
            <person name="Nelson D.C."/>
            <person name="Schulman A.H."/>
            <person name="Timko M.P."/>
            <person name="Depamphilis C.W."/>
            <person name="Choi D."/>
            <person name="Shirasu K."/>
        </authorList>
    </citation>
    <scope>NUCLEOTIDE SEQUENCE [LARGE SCALE GENOMIC DNA]</scope>
    <source>
        <strain evidence="2">UVA1</strain>
    </source>
</reference>
<dbReference type="EMBL" id="BKCP01004938">
    <property type="protein sequence ID" value="GER34684.1"/>
    <property type="molecule type" value="Genomic_DNA"/>
</dbReference>
<keyword evidence="1" id="KW-0812">Transmembrane</keyword>
<comment type="caution">
    <text evidence="2">The sequence shown here is derived from an EMBL/GenBank/DDBJ whole genome shotgun (WGS) entry which is preliminary data.</text>
</comment>
<sequence>MSTCTTGPYLRDRRWKARWGSPRPIRWWMWPITGRLGGPGGRFFFWATGFFGLVISGSTSLIRKRMKDEMRSRSNLKFACPYRSGPDYQGIVNASSGNDNIMSCDDLKGHIYKSSLFTHVDILRIHPLRHSPIKVVQKDSQRQLHICQPEIDSGAIPSPRPKRDIFEVVTREIYGAVIEPFWAEDFGVCPILGISSHRPGADEDFCLGRNRVATDLAFLSARSKESLSSMYFFPLRALRTSACAFAITSGFLMSSAIAQSTVRPGVSLPAANMS</sequence>
<gene>
    <name evidence="2" type="ORF">STAS_10926</name>
</gene>
<proteinExistence type="predicted"/>
<dbReference type="Proteomes" id="UP000325081">
    <property type="component" value="Unassembled WGS sequence"/>
</dbReference>
<keyword evidence="3" id="KW-1185">Reference proteome</keyword>
<evidence type="ECO:0000313" key="3">
    <source>
        <dbReference type="Proteomes" id="UP000325081"/>
    </source>
</evidence>
<evidence type="ECO:0000256" key="1">
    <source>
        <dbReference type="SAM" id="Phobius"/>
    </source>
</evidence>
<protein>
    <submittedName>
        <fullName evidence="2">mRNA splicing factor</fullName>
    </submittedName>
</protein>
<organism evidence="2 3">
    <name type="scientific">Striga asiatica</name>
    <name type="common">Asiatic witchweed</name>
    <name type="synonym">Buchnera asiatica</name>
    <dbReference type="NCBI Taxonomy" id="4170"/>
    <lineage>
        <taxon>Eukaryota</taxon>
        <taxon>Viridiplantae</taxon>
        <taxon>Streptophyta</taxon>
        <taxon>Embryophyta</taxon>
        <taxon>Tracheophyta</taxon>
        <taxon>Spermatophyta</taxon>
        <taxon>Magnoliopsida</taxon>
        <taxon>eudicotyledons</taxon>
        <taxon>Gunneridae</taxon>
        <taxon>Pentapetalae</taxon>
        <taxon>asterids</taxon>
        <taxon>lamiids</taxon>
        <taxon>Lamiales</taxon>
        <taxon>Orobanchaceae</taxon>
        <taxon>Buchnereae</taxon>
        <taxon>Striga</taxon>
    </lineage>
</organism>
<name>A0A5A7PPK5_STRAF</name>
<evidence type="ECO:0000313" key="2">
    <source>
        <dbReference type="EMBL" id="GER34684.1"/>
    </source>
</evidence>